<keyword evidence="1" id="KW-1133">Transmembrane helix</keyword>
<dbReference type="EMBL" id="OZ021742">
    <property type="protein sequence ID" value="CAK9327820.1"/>
    <property type="molecule type" value="Genomic_DNA"/>
</dbReference>
<feature type="transmembrane region" description="Helical" evidence="1">
    <location>
        <begin position="70"/>
        <end position="94"/>
    </location>
</feature>
<dbReference type="Proteomes" id="UP001642487">
    <property type="component" value="Chromosome 8"/>
</dbReference>
<organism evidence="2 3">
    <name type="scientific">Citrullus colocynthis</name>
    <name type="common">colocynth</name>
    <dbReference type="NCBI Taxonomy" id="252529"/>
    <lineage>
        <taxon>Eukaryota</taxon>
        <taxon>Viridiplantae</taxon>
        <taxon>Streptophyta</taxon>
        <taxon>Embryophyta</taxon>
        <taxon>Tracheophyta</taxon>
        <taxon>Spermatophyta</taxon>
        <taxon>Magnoliopsida</taxon>
        <taxon>eudicotyledons</taxon>
        <taxon>Gunneridae</taxon>
        <taxon>Pentapetalae</taxon>
        <taxon>rosids</taxon>
        <taxon>fabids</taxon>
        <taxon>Cucurbitales</taxon>
        <taxon>Cucurbitaceae</taxon>
        <taxon>Benincaseae</taxon>
        <taxon>Citrullus</taxon>
    </lineage>
</organism>
<evidence type="ECO:0000256" key="1">
    <source>
        <dbReference type="SAM" id="Phobius"/>
    </source>
</evidence>
<feature type="transmembrane region" description="Helical" evidence="1">
    <location>
        <begin position="7"/>
        <end position="29"/>
    </location>
</feature>
<name>A0ABP0Z7R3_9ROSI</name>
<evidence type="ECO:0000313" key="2">
    <source>
        <dbReference type="EMBL" id="CAK9327820.1"/>
    </source>
</evidence>
<proteinExistence type="predicted"/>
<sequence>FRVSTRFVVALSVCSVFRSLCLLCLYRSFSLSFLPPFRLPLRSPLHLPHRLPLSLSLFLSPSPSASPSPISIYEVFFTSLSLSLTIVVAVRFVAEAAVGELIPKCNLEKSAIKLFEDCLICVIPP</sequence>
<gene>
    <name evidence="2" type="ORF">CITCOLO1_LOCUS20210</name>
</gene>
<feature type="non-terminal residue" evidence="2">
    <location>
        <position position="125"/>
    </location>
</feature>
<keyword evidence="3" id="KW-1185">Reference proteome</keyword>
<keyword evidence="1" id="KW-0812">Transmembrane</keyword>
<evidence type="ECO:0000313" key="3">
    <source>
        <dbReference type="Proteomes" id="UP001642487"/>
    </source>
</evidence>
<reference evidence="2 3" key="1">
    <citation type="submission" date="2024-03" db="EMBL/GenBank/DDBJ databases">
        <authorList>
            <person name="Gkanogiannis A."/>
            <person name="Becerra Lopez-Lavalle L."/>
        </authorList>
    </citation>
    <scope>NUCLEOTIDE SEQUENCE [LARGE SCALE GENOMIC DNA]</scope>
</reference>
<accession>A0ABP0Z7R3</accession>
<keyword evidence="1" id="KW-0472">Membrane</keyword>
<protein>
    <submittedName>
        <fullName evidence="2">Uncharacterized protein</fullName>
    </submittedName>
</protein>